<feature type="signal peptide" evidence="1">
    <location>
        <begin position="1"/>
        <end position="35"/>
    </location>
</feature>
<keyword evidence="1" id="KW-0732">Signal</keyword>
<evidence type="ECO:0000256" key="1">
    <source>
        <dbReference type="SAM" id="SignalP"/>
    </source>
</evidence>
<evidence type="ECO:0000313" key="3">
    <source>
        <dbReference type="Proteomes" id="UP000652761"/>
    </source>
</evidence>
<comment type="caution">
    <text evidence="2">The sequence shown here is derived from an EMBL/GenBank/DDBJ whole genome shotgun (WGS) entry which is preliminary data.</text>
</comment>
<sequence length="128" mass="14177">MSHHPLHFLPRPYLLLPPPHLFLLQFLRFIHFCLGSVDTRSGQVDTRPSFQQTSLPDWDSRSTLDQGWLWICVGVQCAGHQQWVGVQFTGARGKAVMRIVAADRAGNDGLEGGVGGKLLGVSARFEVL</sequence>
<name>A0A843UP44_COLES</name>
<feature type="chain" id="PRO_5033060088" evidence="1">
    <location>
        <begin position="36"/>
        <end position="128"/>
    </location>
</feature>
<dbReference type="EMBL" id="NMUH01000743">
    <property type="protein sequence ID" value="MQL84157.1"/>
    <property type="molecule type" value="Genomic_DNA"/>
</dbReference>
<accession>A0A843UP44</accession>
<dbReference type="Proteomes" id="UP000652761">
    <property type="component" value="Unassembled WGS sequence"/>
</dbReference>
<reference evidence="2" key="1">
    <citation type="submission" date="2017-07" db="EMBL/GenBank/DDBJ databases">
        <title>Taro Niue Genome Assembly and Annotation.</title>
        <authorList>
            <person name="Atibalentja N."/>
            <person name="Keating K."/>
            <person name="Fields C.J."/>
        </authorList>
    </citation>
    <scope>NUCLEOTIDE SEQUENCE</scope>
    <source>
        <strain evidence="2">Niue_2</strain>
        <tissue evidence="2">Leaf</tissue>
    </source>
</reference>
<proteinExistence type="predicted"/>
<protein>
    <submittedName>
        <fullName evidence="2">Uncharacterized protein</fullName>
    </submittedName>
</protein>
<organism evidence="2 3">
    <name type="scientific">Colocasia esculenta</name>
    <name type="common">Wild taro</name>
    <name type="synonym">Arum esculentum</name>
    <dbReference type="NCBI Taxonomy" id="4460"/>
    <lineage>
        <taxon>Eukaryota</taxon>
        <taxon>Viridiplantae</taxon>
        <taxon>Streptophyta</taxon>
        <taxon>Embryophyta</taxon>
        <taxon>Tracheophyta</taxon>
        <taxon>Spermatophyta</taxon>
        <taxon>Magnoliopsida</taxon>
        <taxon>Liliopsida</taxon>
        <taxon>Araceae</taxon>
        <taxon>Aroideae</taxon>
        <taxon>Colocasieae</taxon>
        <taxon>Colocasia</taxon>
    </lineage>
</organism>
<gene>
    <name evidence="2" type="ORF">Taro_016663</name>
</gene>
<dbReference type="AlphaFoldDB" id="A0A843UP44"/>
<evidence type="ECO:0000313" key="2">
    <source>
        <dbReference type="EMBL" id="MQL84157.1"/>
    </source>
</evidence>
<keyword evidence="3" id="KW-1185">Reference proteome</keyword>